<accession>A7F980</accession>
<organism evidence="1 2">
    <name type="scientific">Sclerotinia sclerotiorum (strain ATCC 18683 / 1980 / Ss-1)</name>
    <name type="common">White mold</name>
    <name type="synonym">Whetzelinia sclerotiorum</name>
    <dbReference type="NCBI Taxonomy" id="665079"/>
    <lineage>
        <taxon>Eukaryota</taxon>
        <taxon>Fungi</taxon>
        <taxon>Dikarya</taxon>
        <taxon>Ascomycota</taxon>
        <taxon>Pezizomycotina</taxon>
        <taxon>Leotiomycetes</taxon>
        <taxon>Helotiales</taxon>
        <taxon>Sclerotiniaceae</taxon>
        <taxon>Sclerotinia</taxon>
    </lineage>
</organism>
<proteinExistence type="predicted"/>
<keyword evidence="2" id="KW-1185">Reference proteome</keyword>
<dbReference type="AlphaFoldDB" id="A7F980"/>
<reference evidence="2" key="1">
    <citation type="journal article" date="2011" name="PLoS Genet.">
        <title>Genomic analysis of the necrotrophic fungal pathogens Sclerotinia sclerotiorum and Botrytis cinerea.</title>
        <authorList>
            <person name="Amselem J."/>
            <person name="Cuomo C.A."/>
            <person name="van Kan J.A."/>
            <person name="Viaud M."/>
            <person name="Benito E.P."/>
            <person name="Couloux A."/>
            <person name="Coutinho P.M."/>
            <person name="de Vries R.P."/>
            <person name="Dyer P.S."/>
            <person name="Fillinger S."/>
            <person name="Fournier E."/>
            <person name="Gout L."/>
            <person name="Hahn M."/>
            <person name="Kohn L."/>
            <person name="Lapalu N."/>
            <person name="Plummer K.M."/>
            <person name="Pradier J.M."/>
            <person name="Quevillon E."/>
            <person name="Sharon A."/>
            <person name="Simon A."/>
            <person name="ten Have A."/>
            <person name="Tudzynski B."/>
            <person name="Tudzynski P."/>
            <person name="Wincker P."/>
            <person name="Andrew M."/>
            <person name="Anthouard V."/>
            <person name="Beever R.E."/>
            <person name="Beffa R."/>
            <person name="Benoit I."/>
            <person name="Bouzid O."/>
            <person name="Brault B."/>
            <person name="Chen Z."/>
            <person name="Choquer M."/>
            <person name="Collemare J."/>
            <person name="Cotton P."/>
            <person name="Danchin E.G."/>
            <person name="Da Silva C."/>
            <person name="Gautier A."/>
            <person name="Giraud C."/>
            <person name="Giraud T."/>
            <person name="Gonzalez C."/>
            <person name="Grossetete S."/>
            <person name="Guldener U."/>
            <person name="Henrissat B."/>
            <person name="Howlett B.J."/>
            <person name="Kodira C."/>
            <person name="Kretschmer M."/>
            <person name="Lappartient A."/>
            <person name="Leroch M."/>
            <person name="Levis C."/>
            <person name="Mauceli E."/>
            <person name="Neuveglise C."/>
            <person name="Oeser B."/>
            <person name="Pearson M."/>
            <person name="Poulain J."/>
            <person name="Poussereau N."/>
            <person name="Quesneville H."/>
            <person name="Rascle C."/>
            <person name="Schumacher J."/>
            <person name="Segurens B."/>
            <person name="Sexton A."/>
            <person name="Silva E."/>
            <person name="Sirven C."/>
            <person name="Soanes D.M."/>
            <person name="Talbot N.J."/>
            <person name="Templeton M."/>
            <person name="Yandava C."/>
            <person name="Yarden O."/>
            <person name="Zeng Q."/>
            <person name="Rollins J.A."/>
            <person name="Lebrun M.H."/>
            <person name="Dickman M."/>
        </authorList>
    </citation>
    <scope>NUCLEOTIDE SEQUENCE [LARGE SCALE GENOMIC DNA]</scope>
    <source>
        <strain evidence="2">ATCC 18683 / 1980 / Ss-1</strain>
    </source>
</reference>
<name>A7F980_SCLS1</name>
<dbReference type="GeneID" id="5480991"/>
<dbReference type="KEGG" id="ssl:SS1G_14161"/>
<evidence type="ECO:0000313" key="2">
    <source>
        <dbReference type="Proteomes" id="UP000001312"/>
    </source>
</evidence>
<dbReference type="InParanoid" id="A7F980"/>
<dbReference type="Proteomes" id="UP000001312">
    <property type="component" value="Unassembled WGS sequence"/>
</dbReference>
<dbReference type="EMBL" id="CH476650">
    <property type="protein sequence ID" value="EDO00291.1"/>
    <property type="molecule type" value="Genomic_DNA"/>
</dbReference>
<dbReference type="RefSeq" id="XP_001584878.1">
    <property type="nucleotide sequence ID" value="XM_001584828.1"/>
</dbReference>
<sequence>MESEFRFSETITSNDLISKNLVMTSPGVENLDSFPRRTQRDIRPIYHEI</sequence>
<evidence type="ECO:0000313" key="1">
    <source>
        <dbReference type="EMBL" id="EDO00291.1"/>
    </source>
</evidence>
<gene>
    <name evidence="1" type="ORF">SS1G_14161</name>
</gene>
<protein>
    <submittedName>
        <fullName evidence="1">Uncharacterized protein</fullName>
    </submittedName>
</protein>